<dbReference type="HOGENOM" id="CLU_2408731_0_0_9"/>
<dbReference type="RefSeq" id="WP_010767748.1">
    <property type="nucleotide sequence ID" value="NZ_ASWE01000002.1"/>
</dbReference>
<dbReference type="EMBL" id="AJAT01000011">
    <property type="protein sequence ID" value="EOL46271.1"/>
    <property type="molecule type" value="Genomic_DNA"/>
</dbReference>
<sequence>MFDIQENCYVTRGVNEQVTKEIQQRCFQYHLLYHFKKAYIINMTRKPTFVWGYGSILCFGRITKLNKKINLFIARYQKNSERRGSVIVVAFC</sequence>
<dbReference type="Proteomes" id="UP000013785">
    <property type="component" value="Unassembled WGS sequence"/>
</dbReference>
<name>R3WEG5_9ENTE</name>
<gene>
    <name evidence="1" type="ORF">UC3_01077</name>
</gene>
<evidence type="ECO:0000313" key="2">
    <source>
        <dbReference type="Proteomes" id="UP000013785"/>
    </source>
</evidence>
<comment type="caution">
    <text evidence="1">The sequence shown here is derived from an EMBL/GenBank/DDBJ whole genome shotgun (WGS) entry which is preliminary data.</text>
</comment>
<organism evidence="1 2">
    <name type="scientific">Enterococcus phoeniculicola ATCC BAA-412</name>
    <dbReference type="NCBI Taxonomy" id="1158610"/>
    <lineage>
        <taxon>Bacteria</taxon>
        <taxon>Bacillati</taxon>
        <taxon>Bacillota</taxon>
        <taxon>Bacilli</taxon>
        <taxon>Lactobacillales</taxon>
        <taxon>Enterococcaceae</taxon>
        <taxon>Enterococcus</taxon>
    </lineage>
</organism>
<dbReference type="AlphaFoldDB" id="R3WEG5"/>
<reference evidence="1 2" key="1">
    <citation type="submission" date="2013-02" db="EMBL/GenBank/DDBJ databases">
        <title>The Genome Sequence of Enterococcus phoeniculicola BAA-412.</title>
        <authorList>
            <consortium name="The Broad Institute Genome Sequencing Platform"/>
            <consortium name="The Broad Institute Genome Sequencing Center for Infectious Disease"/>
            <person name="Earl A.M."/>
            <person name="Gilmore M.S."/>
            <person name="Lebreton F."/>
            <person name="Walker B."/>
            <person name="Young S.K."/>
            <person name="Zeng Q."/>
            <person name="Gargeya S."/>
            <person name="Fitzgerald M."/>
            <person name="Haas B."/>
            <person name="Abouelleil A."/>
            <person name="Alvarado L."/>
            <person name="Arachchi H.M."/>
            <person name="Berlin A.M."/>
            <person name="Chapman S.B."/>
            <person name="Dewar J."/>
            <person name="Goldberg J."/>
            <person name="Griggs A."/>
            <person name="Gujja S."/>
            <person name="Hansen M."/>
            <person name="Howarth C."/>
            <person name="Imamovic A."/>
            <person name="Larimer J."/>
            <person name="McCowan C."/>
            <person name="Murphy C."/>
            <person name="Neiman D."/>
            <person name="Pearson M."/>
            <person name="Priest M."/>
            <person name="Roberts A."/>
            <person name="Saif S."/>
            <person name="Shea T."/>
            <person name="Sisk P."/>
            <person name="Sykes S."/>
            <person name="Wortman J."/>
            <person name="Nusbaum C."/>
            <person name="Birren B."/>
        </authorList>
    </citation>
    <scope>NUCLEOTIDE SEQUENCE [LARGE SCALE GENOMIC DNA]</scope>
    <source>
        <strain evidence="1 2">ATCC BAA-412</strain>
    </source>
</reference>
<dbReference type="PATRIC" id="fig|1158610.3.peg.1057"/>
<proteinExistence type="predicted"/>
<evidence type="ECO:0000313" key="1">
    <source>
        <dbReference type="EMBL" id="EOL46271.1"/>
    </source>
</evidence>
<dbReference type="OrthoDB" id="1756859at2"/>
<accession>R3WEG5</accession>
<keyword evidence="2" id="KW-1185">Reference proteome</keyword>
<protein>
    <submittedName>
        <fullName evidence="1">Uncharacterized protein</fullName>
    </submittedName>
</protein>